<dbReference type="InterPro" id="IPR007110">
    <property type="entry name" value="Ig-like_dom"/>
</dbReference>
<proteinExistence type="predicted"/>
<keyword evidence="7" id="KW-0325">Glycoprotein</keyword>
<dbReference type="Gene3D" id="2.60.120.920">
    <property type="match status" value="1"/>
</dbReference>
<dbReference type="InterPro" id="IPR013320">
    <property type="entry name" value="ConA-like_dom_sf"/>
</dbReference>
<evidence type="ECO:0000256" key="3">
    <source>
        <dbReference type="ARBA" id="ARBA00022729"/>
    </source>
</evidence>
<evidence type="ECO:0000256" key="8">
    <source>
        <dbReference type="ARBA" id="ARBA00023319"/>
    </source>
</evidence>
<dbReference type="InterPro" id="IPR013106">
    <property type="entry name" value="Ig_V-set"/>
</dbReference>
<dbReference type="PANTHER" id="PTHR24100:SF149">
    <property type="entry name" value="BG-LIKE ANTIGEN 1-RELATED"/>
    <property type="match status" value="1"/>
</dbReference>
<evidence type="ECO:0000259" key="12">
    <source>
        <dbReference type="PROSITE" id="PS50188"/>
    </source>
</evidence>
<dbReference type="InterPro" id="IPR050504">
    <property type="entry name" value="IgSF_BTN/MOG"/>
</dbReference>
<dbReference type="InterPro" id="IPR053896">
    <property type="entry name" value="BTN3A2-like_Ig-C"/>
</dbReference>
<dbReference type="InterPro" id="IPR001870">
    <property type="entry name" value="B30.2/SPRY"/>
</dbReference>
<keyword evidence="15" id="KW-1185">Reference proteome</keyword>
<dbReference type="PROSITE" id="PS50188">
    <property type="entry name" value="B302_SPRY"/>
    <property type="match status" value="1"/>
</dbReference>
<dbReference type="SMART" id="SM00406">
    <property type="entry name" value="IGv"/>
    <property type="match status" value="1"/>
</dbReference>
<protein>
    <recommendedName>
        <fullName evidence="16">Butyrophilin subfamily 1 member A1-like</fullName>
    </recommendedName>
</protein>
<dbReference type="SMART" id="SM00449">
    <property type="entry name" value="SPRY"/>
    <property type="match status" value="1"/>
</dbReference>
<gene>
    <name evidence="14" type="ORF">ACEWY4_024889</name>
</gene>
<comment type="caution">
    <text evidence="14">The sequence shown here is derived from an EMBL/GenBank/DDBJ whole genome shotgun (WGS) entry which is preliminary data.</text>
</comment>
<dbReference type="PROSITE" id="PS50835">
    <property type="entry name" value="IG_LIKE"/>
    <property type="match status" value="2"/>
</dbReference>
<evidence type="ECO:0000256" key="5">
    <source>
        <dbReference type="ARBA" id="ARBA00023136"/>
    </source>
</evidence>
<name>A0ABD1IW00_9TELE</name>
<feature type="compositionally biased region" description="Polar residues" evidence="9">
    <location>
        <begin position="318"/>
        <end position="335"/>
    </location>
</feature>
<feature type="domain" description="Ig-like" evidence="13">
    <location>
        <begin position="38"/>
        <end position="132"/>
    </location>
</feature>
<reference evidence="14 15" key="1">
    <citation type="submission" date="2024-09" db="EMBL/GenBank/DDBJ databases">
        <title>A chromosome-level genome assembly of Gray's grenadier anchovy, Coilia grayii.</title>
        <authorList>
            <person name="Fu Z."/>
        </authorList>
    </citation>
    <scope>NUCLEOTIDE SEQUENCE [LARGE SCALE GENOMIC DNA]</scope>
    <source>
        <strain evidence="14">G4</strain>
        <tissue evidence="14">Muscle</tissue>
    </source>
</reference>
<dbReference type="InterPro" id="IPR043136">
    <property type="entry name" value="B30.2/SPRY_sf"/>
</dbReference>
<dbReference type="InterPro" id="IPR003877">
    <property type="entry name" value="SPRY_dom"/>
</dbReference>
<dbReference type="Pfam" id="PF22705">
    <property type="entry name" value="C2-set_3"/>
    <property type="match status" value="1"/>
</dbReference>
<dbReference type="SUPFAM" id="SSF49899">
    <property type="entry name" value="Concanavalin A-like lectins/glucanases"/>
    <property type="match status" value="1"/>
</dbReference>
<dbReference type="GO" id="GO:0050863">
    <property type="term" value="P:regulation of T cell activation"/>
    <property type="evidence" value="ECO:0007669"/>
    <property type="project" value="UniProtKB-ARBA"/>
</dbReference>
<dbReference type="InterPro" id="IPR013783">
    <property type="entry name" value="Ig-like_fold"/>
</dbReference>
<evidence type="ECO:0000256" key="10">
    <source>
        <dbReference type="SAM" id="Phobius"/>
    </source>
</evidence>
<feature type="region of interest" description="Disordered" evidence="9">
    <location>
        <begin position="315"/>
        <end position="335"/>
    </location>
</feature>
<evidence type="ECO:0008006" key="16">
    <source>
        <dbReference type="Google" id="ProtNLM"/>
    </source>
</evidence>
<evidence type="ECO:0000256" key="2">
    <source>
        <dbReference type="ARBA" id="ARBA00022692"/>
    </source>
</evidence>
<feature type="domain" description="Ig-like" evidence="13">
    <location>
        <begin position="142"/>
        <end position="223"/>
    </location>
</feature>
<evidence type="ECO:0000259" key="13">
    <source>
        <dbReference type="PROSITE" id="PS50835"/>
    </source>
</evidence>
<dbReference type="InterPro" id="IPR003879">
    <property type="entry name" value="Butyrophylin_SPRY"/>
</dbReference>
<feature type="transmembrane region" description="Helical" evidence="10">
    <location>
        <begin position="247"/>
        <end position="267"/>
    </location>
</feature>
<dbReference type="EMBL" id="JBHFQA010000022">
    <property type="protein sequence ID" value="KAL2079145.1"/>
    <property type="molecule type" value="Genomic_DNA"/>
</dbReference>
<evidence type="ECO:0000256" key="6">
    <source>
        <dbReference type="ARBA" id="ARBA00023157"/>
    </source>
</evidence>
<dbReference type="PANTHER" id="PTHR24100">
    <property type="entry name" value="BUTYROPHILIN"/>
    <property type="match status" value="1"/>
</dbReference>
<keyword evidence="2 10" id="KW-0812">Transmembrane</keyword>
<dbReference type="GO" id="GO:1903037">
    <property type="term" value="P:regulation of leukocyte cell-cell adhesion"/>
    <property type="evidence" value="ECO:0007669"/>
    <property type="project" value="UniProtKB-ARBA"/>
</dbReference>
<keyword evidence="5 10" id="KW-0472">Membrane</keyword>
<evidence type="ECO:0000256" key="7">
    <source>
        <dbReference type="ARBA" id="ARBA00023180"/>
    </source>
</evidence>
<feature type="signal peptide" evidence="11">
    <location>
        <begin position="1"/>
        <end position="20"/>
    </location>
</feature>
<dbReference type="SUPFAM" id="SSF48726">
    <property type="entry name" value="Immunoglobulin"/>
    <property type="match status" value="2"/>
</dbReference>
<accession>A0ABD1IW00</accession>
<sequence>MLVIFLCLTVMLNLSDKAAGSTFNLTVPLDPISSQLDSSVILPCQLYPHFNAQPFRVHWHRSDDVETTVLLYEGQQIQEASADPQYRGRVSLVGDLEKGDVSLKLENLTLADRGGYVCFVKSETWYERARVSVGMKVVGSIPVMSYTEVGQDQMNVTCVSDGWSTEPTLTWRNKMGRGIDDNLVPKYSTDAAGLVSVRSWLLVSPSKSEWISCSVYLSDEEIKESRLLPQSTRPQTETPDTSGPWKAAFIITLVLALLGLGLLFLSYRKGYLSISKREIGERPPCTGTEGPEKTTNVEEAVPLKGKSVERVPKPQMAEKSTNTVTPEMTEKSTTTEAQIIRIPGLDTVKGNSVQLTLDDKTAPDFLKVKDKSVTCKDPGKMAAQGTQHPHVLCKERLSSHQHYWEVMDNAMLSMQALQKRQSWYVGVCTSTAAVSKEKLPLTPQNGYWILQYQKGSGFFTNTENTVALSVASNLIKLGVHLDCDKHTLSFYNANDGTHICTFYNIPPLKTFIPLICPGVKDGDGMYIGK</sequence>
<organism evidence="14 15">
    <name type="scientific">Coilia grayii</name>
    <name type="common">Gray's grenadier anchovy</name>
    <dbReference type="NCBI Taxonomy" id="363190"/>
    <lineage>
        <taxon>Eukaryota</taxon>
        <taxon>Metazoa</taxon>
        <taxon>Chordata</taxon>
        <taxon>Craniata</taxon>
        <taxon>Vertebrata</taxon>
        <taxon>Euteleostomi</taxon>
        <taxon>Actinopterygii</taxon>
        <taxon>Neopterygii</taxon>
        <taxon>Teleostei</taxon>
        <taxon>Clupei</taxon>
        <taxon>Clupeiformes</taxon>
        <taxon>Clupeoidei</taxon>
        <taxon>Engraulidae</taxon>
        <taxon>Coilinae</taxon>
        <taxon>Coilia</taxon>
    </lineage>
</organism>
<dbReference type="Pfam" id="PF00622">
    <property type="entry name" value="SPRY"/>
    <property type="match status" value="1"/>
</dbReference>
<keyword evidence="3 11" id="KW-0732">Signal</keyword>
<dbReference type="FunFam" id="2.60.40.10:FF:000142">
    <property type="entry name" value="V-set domain-containing T-cell activation inhibitor 1"/>
    <property type="match status" value="1"/>
</dbReference>
<dbReference type="InterPro" id="IPR036179">
    <property type="entry name" value="Ig-like_dom_sf"/>
</dbReference>
<dbReference type="AlphaFoldDB" id="A0ABD1IW00"/>
<dbReference type="GO" id="GO:0016020">
    <property type="term" value="C:membrane"/>
    <property type="evidence" value="ECO:0007669"/>
    <property type="project" value="UniProtKB-SubCell"/>
</dbReference>
<dbReference type="Gene3D" id="2.60.40.10">
    <property type="entry name" value="Immunoglobulins"/>
    <property type="match status" value="2"/>
</dbReference>
<feature type="chain" id="PRO_5044870196" description="Butyrophilin subfamily 1 member A1-like" evidence="11">
    <location>
        <begin position="21"/>
        <end position="529"/>
    </location>
</feature>
<evidence type="ECO:0000256" key="1">
    <source>
        <dbReference type="ARBA" id="ARBA00004479"/>
    </source>
</evidence>
<dbReference type="Pfam" id="PF07686">
    <property type="entry name" value="V-set"/>
    <property type="match status" value="1"/>
</dbReference>
<comment type="subcellular location">
    <subcellularLocation>
        <location evidence="1">Membrane</location>
        <topology evidence="1">Single-pass type I membrane protein</topology>
    </subcellularLocation>
</comment>
<evidence type="ECO:0000256" key="4">
    <source>
        <dbReference type="ARBA" id="ARBA00022989"/>
    </source>
</evidence>
<dbReference type="Proteomes" id="UP001591681">
    <property type="component" value="Unassembled WGS sequence"/>
</dbReference>
<evidence type="ECO:0000313" key="14">
    <source>
        <dbReference type="EMBL" id="KAL2079145.1"/>
    </source>
</evidence>
<feature type="domain" description="B30.2/SPRY" evidence="12">
    <location>
        <begin position="335"/>
        <end position="529"/>
    </location>
</feature>
<dbReference type="PRINTS" id="PR01407">
    <property type="entry name" value="BUTYPHLNCDUF"/>
</dbReference>
<keyword evidence="4 10" id="KW-1133">Transmembrane helix</keyword>
<keyword evidence="6" id="KW-1015">Disulfide bond</keyword>
<evidence type="ECO:0000313" key="15">
    <source>
        <dbReference type="Proteomes" id="UP001591681"/>
    </source>
</evidence>
<evidence type="ECO:0000256" key="9">
    <source>
        <dbReference type="SAM" id="MobiDB-lite"/>
    </source>
</evidence>
<evidence type="ECO:0000256" key="11">
    <source>
        <dbReference type="SAM" id="SignalP"/>
    </source>
</evidence>
<keyword evidence="8" id="KW-0393">Immunoglobulin domain</keyword>